<dbReference type="InterPro" id="IPR033480">
    <property type="entry name" value="sCache_2"/>
</dbReference>
<keyword evidence="9" id="KW-0175">Coiled coil</keyword>
<dbReference type="PANTHER" id="PTHR43531">
    <property type="entry name" value="PROTEIN ICFG"/>
    <property type="match status" value="1"/>
</dbReference>
<keyword evidence="8" id="KW-0807">Transducer</keyword>
<protein>
    <submittedName>
        <fullName evidence="13">Methyl-accepting chemotaxis protein</fullName>
    </submittedName>
</protein>
<comment type="similarity">
    <text evidence="7">Belongs to the methyl-accepting chemotaxis (MCP) protein family.</text>
</comment>
<evidence type="ECO:0000259" key="12">
    <source>
        <dbReference type="PROSITE" id="PS50885"/>
    </source>
</evidence>
<feature type="coiled-coil region" evidence="9">
    <location>
        <begin position="467"/>
        <end position="505"/>
    </location>
</feature>
<dbReference type="PROSITE" id="PS50111">
    <property type="entry name" value="CHEMOTAXIS_TRANSDUC_2"/>
    <property type="match status" value="1"/>
</dbReference>
<keyword evidence="4 10" id="KW-0812">Transmembrane</keyword>
<dbReference type="Proteomes" id="UP001177769">
    <property type="component" value="Chromosome"/>
</dbReference>
<evidence type="ECO:0000313" key="13">
    <source>
        <dbReference type="EMBL" id="WIT12526.1"/>
    </source>
</evidence>
<name>A0AA95NKG0_9BURK</name>
<dbReference type="Pfam" id="PF00672">
    <property type="entry name" value="HAMP"/>
    <property type="match status" value="1"/>
</dbReference>
<dbReference type="Pfam" id="PF17200">
    <property type="entry name" value="sCache_2"/>
    <property type="match status" value="1"/>
</dbReference>
<dbReference type="CDD" id="cd06225">
    <property type="entry name" value="HAMP"/>
    <property type="match status" value="1"/>
</dbReference>
<dbReference type="GO" id="GO:0004888">
    <property type="term" value="F:transmembrane signaling receptor activity"/>
    <property type="evidence" value="ECO:0007669"/>
    <property type="project" value="InterPro"/>
</dbReference>
<keyword evidence="3" id="KW-0488">Methylation</keyword>
<evidence type="ECO:0000256" key="2">
    <source>
        <dbReference type="ARBA" id="ARBA00022475"/>
    </source>
</evidence>
<proteinExistence type="inferred from homology"/>
<dbReference type="Gene3D" id="1.10.287.950">
    <property type="entry name" value="Methyl-accepting chemotaxis protein"/>
    <property type="match status" value="1"/>
</dbReference>
<dbReference type="RefSeq" id="WP_285233624.1">
    <property type="nucleotide sequence ID" value="NZ_CP116346.1"/>
</dbReference>
<evidence type="ECO:0000256" key="6">
    <source>
        <dbReference type="ARBA" id="ARBA00023136"/>
    </source>
</evidence>
<evidence type="ECO:0000256" key="9">
    <source>
        <dbReference type="SAM" id="Coils"/>
    </source>
</evidence>
<feature type="transmembrane region" description="Helical" evidence="10">
    <location>
        <begin position="187"/>
        <end position="209"/>
    </location>
</feature>
<dbReference type="CDD" id="cd11386">
    <property type="entry name" value="MCP_signal"/>
    <property type="match status" value="1"/>
</dbReference>
<dbReference type="SMART" id="SM00283">
    <property type="entry name" value="MA"/>
    <property type="match status" value="1"/>
</dbReference>
<sequence>MGKLMLATRLRLAVVLVLMAFVLVIGLLSSRAADSLLSVKMTTTVEQVKAAEKIARSYADKARAGALGEAEAKAAAAAEIGKIRYSGNEYIWINDMGPRMVMHPIKPELNGQDLGSNKDPKGKLLFVEFVKTVRAEGAGYVNYLWPKPGASEPEPKRSYVMGFEPWGWVLGSGVYVDDVAAVSRRDAIFTLGLVVVAGVAALLGVEVFVRSLRRRLGAMRDLMHAVAGGDLSGHIDAGQADEIGQVLGEVLAMQRRLTELVQGIREATASIGTASSEVALGSQDLSTRTEQAAANLQQTAASMQELVQQVRHSTEAAQQTNALADQAAGQARQGAAVMSEVVSTMDGISSASRKISDIIAVIDGVAFQTNILALNAAVEAARAGDQGRGFAVVASEVRSLAQRSAQAAKEIKSLIMDSVERVNSGTQQVGRGGQSMDDILHAVQRVSTTVNEISESSLGQADGIAQVNQAVANLDTMTQQNAALVEQTAAAAESLKQQAASLTELVSVFKIAPAYS</sequence>
<dbReference type="PROSITE" id="PS50885">
    <property type="entry name" value="HAMP"/>
    <property type="match status" value="1"/>
</dbReference>
<dbReference type="SMART" id="SM00304">
    <property type="entry name" value="HAMP"/>
    <property type="match status" value="1"/>
</dbReference>
<evidence type="ECO:0000256" key="5">
    <source>
        <dbReference type="ARBA" id="ARBA00022989"/>
    </source>
</evidence>
<dbReference type="KEGG" id="pais:PFX98_02665"/>
<evidence type="ECO:0000256" key="4">
    <source>
        <dbReference type="ARBA" id="ARBA00022692"/>
    </source>
</evidence>
<evidence type="ECO:0000313" key="14">
    <source>
        <dbReference type="Proteomes" id="UP001177769"/>
    </source>
</evidence>
<dbReference type="PRINTS" id="PR00260">
    <property type="entry name" value="CHEMTRNSDUCR"/>
</dbReference>
<dbReference type="InterPro" id="IPR004090">
    <property type="entry name" value="Chemotax_Me-accpt_rcpt"/>
</dbReference>
<dbReference type="GO" id="GO:0006935">
    <property type="term" value="P:chemotaxis"/>
    <property type="evidence" value="ECO:0007669"/>
    <property type="project" value="InterPro"/>
</dbReference>
<gene>
    <name evidence="13" type="ORF">PFX98_02665</name>
</gene>
<evidence type="ECO:0000256" key="8">
    <source>
        <dbReference type="PROSITE-ProRule" id="PRU00284"/>
    </source>
</evidence>
<keyword evidence="6 10" id="KW-0472">Membrane</keyword>
<dbReference type="AlphaFoldDB" id="A0AA95NKG0"/>
<organism evidence="13 14">
    <name type="scientific">Paucibacter sediminis</name>
    <dbReference type="NCBI Taxonomy" id="3019553"/>
    <lineage>
        <taxon>Bacteria</taxon>
        <taxon>Pseudomonadati</taxon>
        <taxon>Pseudomonadota</taxon>
        <taxon>Betaproteobacteria</taxon>
        <taxon>Burkholderiales</taxon>
        <taxon>Sphaerotilaceae</taxon>
        <taxon>Roseateles</taxon>
    </lineage>
</organism>
<dbReference type="Gene3D" id="3.30.450.20">
    <property type="entry name" value="PAS domain"/>
    <property type="match status" value="1"/>
</dbReference>
<reference evidence="13" key="1">
    <citation type="submission" date="2023-01" db="EMBL/GenBank/DDBJ databases">
        <title>Whole genome sequence of Paucibacter sp. S2-9 isolated from pond sediment.</title>
        <authorList>
            <person name="Jung J.Y."/>
        </authorList>
    </citation>
    <scope>NUCLEOTIDE SEQUENCE</scope>
    <source>
        <strain evidence="13">S2-9</strain>
    </source>
</reference>
<feature type="domain" description="Methyl-accepting transducer" evidence="11">
    <location>
        <begin position="267"/>
        <end position="496"/>
    </location>
</feature>
<keyword evidence="14" id="KW-1185">Reference proteome</keyword>
<evidence type="ECO:0000259" key="11">
    <source>
        <dbReference type="PROSITE" id="PS50111"/>
    </source>
</evidence>
<evidence type="ECO:0000256" key="10">
    <source>
        <dbReference type="SAM" id="Phobius"/>
    </source>
</evidence>
<dbReference type="PANTHER" id="PTHR43531:SF14">
    <property type="entry name" value="METHYL-ACCEPTING CHEMOTAXIS PROTEIN I-RELATED"/>
    <property type="match status" value="1"/>
</dbReference>
<keyword evidence="2" id="KW-1003">Cell membrane</keyword>
<dbReference type="GO" id="GO:0005886">
    <property type="term" value="C:plasma membrane"/>
    <property type="evidence" value="ECO:0007669"/>
    <property type="project" value="UniProtKB-SubCell"/>
</dbReference>
<evidence type="ECO:0000256" key="7">
    <source>
        <dbReference type="ARBA" id="ARBA00029447"/>
    </source>
</evidence>
<evidence type="ECO:0000256" key="1">
    <source>
        <dbReference type="ARBA" id="ARBA00004651"/>
    </source>
</evidence>
<dbReference type="SMART" id="SM01049">
    <property type="entry name" value="Cache_2"/>
    <property type="match status" value="1"/>
</dbReference>
<dbReference type="Pfam" id="PF00015">
    <property type="entry name" value="MCPsignal"/>
    <property type="match status" value="1"/>
</dbReference>
<keyword evidence="5 10" id="KW-1133">Transmembrane helix</keyword>
<dbReference type="InterPro" id="IPR003660">
    <property type="entry name" value="HAMP_dom"/>
</dbReference>
<accession>A0AA95NKG0</accession>
<feature type="domain" description="HAMP" evidence="12">
    <location>
        <begin position="210"/>
        <end position="262"/>
    </location>
</feature>
<dbReference type="GO" id="GO:0007165">
    <property type="term" value="P:signal transduction"/>
    <property type="evidence" value="ECO:0007669"/>
    <property type="project" value="UniProtKB-KW"/>
</dbReference>
<dbReference type="EMBL" id="CP116346">
    <property type="protein sequence ID" value="WIT12526.1"/>
    <property type="molecule type" value="Genomic_DNA"/>
</dbReference>
<dbReference type="FunFam" id="1.10.287.950:FF:000001">
    <property type="entry name" value="Methyl-accepting chemotaxis sensory transducer"/>
    <property type="match status" value="1"/>
</dbReference>
<dbReference type="InterPro" id="IPR004089">
    <property type="entry name" value="MCPsignal_dom"/>
</dbReference>
<evidence type="ECO:0000256" key="3">
    <source>
        <dbReference type="ARBA" id="ARBA00022481"/>
    </source>
</evidence>
<dbReference type="SUPFAM" id="SSF58104">
    <property type="entry name" value="Methyl-accepting chemotaxis protein (MCP) signaling domain"/>
    <property type="match status" value="1"/>
</dbReference>
<dbReference type="InterPro" id="IPR051310">
    <property type="entry name" value="MCP_chemotaxis"/>
</dbReference>
<comment type="subcellular location">
    <subcellularLocation>
        <location evidence="1">Cell membrane</location>
        <topology evidence="1">Multi-pass membrane protein</topology>
    </subcellularLocation>
</comment>